<keyword evidence="4" id="KW-1185">Reference proteome</keyword>
<dbReference type="InterPro" id="IPR028939">
    <property type="entry name" value="P5C_Rdtase_cat_N"/>
</dbReference>
<dbReference type="AlphaFoldDB" id="A0A813TNU6"/>
<dbReference type="PANTHER" id="PTHR13847">
    <property type="entry name" value="SARCOSINE DEHYDROGENASE-RELATED"/>
    <property type="match status" value="1"/>
</dbReference>
<dbReference type="Gene3D" id="3.50.50.60">
    <property type="entry name" value="FAD/NAD(P)-binding domain"/>
    <property type="match status" value="1"/>
</dbReference>
<comment type="caution">
    <text evidence="3">The sequence shown here is derived from an EMBL/GenBank/DDBJ whole genome shotgun (WGS) entry which is preliminary data.</text>
</comment>
<dbReference type="SUPFAM" id="SSF51735">
    <property type="entry name" value="NAD(P)-binding Rossmann-fold domains"/>
    <property type="match status" value="1"/>
</dbReference>
<dbReference type="Pfam" id="PF03807">
    <property type="entry name" value="F420_oxidored"/>
    <property type="match status" value="1"/>
</dbReference>
<feature type="domain" description="Pyrroline-5-carboxylate reductase catalytic N-terminal" evidence="2">
    <location>
        <begin position="122"/>
        <end position="208"/>
    </location>
</feature>
<evidence type="ECO:0000313" key="4">
    <source>
        <dbReference type="Proteomes" id="UP000663870"/>
    </source>
</evidence>
<feature type="domain" description="FAD dependent oxidoreductase" evidence="1">
    <location>
        <begin position="318"/>
        <end position="729"/>
    </location>
</feature>
<dbReference type="InterPro" id="IPR036188">
    <property type="entry name" value="FAD/NAD-bd_sf"/>
</dbReference>
<dbReference type="Gene3D" id="3.30.9.10">
    <property type="entry name" value="D-Amino Acid Oxidase, subunit A, domain 2"/>
    <property type="match status" value="1"/>
</dbReference>
<dbReference type="SUPFAM" id="SSF51971">
    <property type="entry name" value="Nucleotide-binding domain"/>
    <property type="match status" value="1"/>
</dbReference>
<accession>A0A813TNU6</accession>
<dbReference type="EMBL" id="CAJNOL010000068">
    <property type="protein sequence ID" value="CAF0811783.1"/>
    <property type="molecule type" value="Genomic_DNA"/>
</dbReference>
<dbReference type="Pfam" id="PF01266">
    <property type="entry name" value="DAO"/>
    <property type="match status" value="1"/>
</dbReference>
<evidence type="ECO:0000313" key="3">
    <source>
        <dbReference type="EMBL" id="CAF0811783.1"/>
    </source>
</evidence>
<evidence type="ECO:0008006" key="5">
    <source>
        <dbReference type="Google" id="ProtNLM"/>
    </source>
</evidence>
<sequence length="762" mass="85490">MQVLIAYPFKSEIHNRDKLIYLPELVQDESNLRVAIRQHHPYVIIVGNNSVGSETLELWRSIISHDIQLTIIRRGSSLSRIHVHRAKQLNINVLNTLSVNSRFVAEYIIEHLHLPNDGTYATIGIIGSGAIGSRIAYRLCRAKHKIHIYSPSLTNPDETVQNEIRKRKGIALSDINISMTPEQAVINATHVVLAIDAERVNNINEQLSKEFFQIIPNGARLVSVTEFCVFGQGALDVLIERVRQGQISARLDSTAFDLITIKDPPQELEVVSAAMTVPGCGEAMDQAALVLLANVVLEQSFKSPLPFFVGSSRKNEEITVIGAGIMGLVTAFFLSESGYRVTIIDEHNRPDTDNKLNQNEISYRGTTLDGCDARHASITETMPHAVFYRIDSLRKYPLDHGGWRIIHNQFNNQELVWIDRFSELAGYPELVVNLFNQFVSNLNRRGIELWEDISQNYPNVIQDTIKNRRIIRVCPSLTSLNIVSLFQTKYHKSEDNLQILSHSQVLEKIPGLVLQDGDAAGIEVPGFTINNVKLCQNMIEFLEHNPNVKFKWSTQVCSIDNINSSKIIFASSLNRLDSSLLYNVSLAVQGVLGCWIKLPNVHLIKNGFKIVEKDPISFINVTPSYDEQYLYVTGGFAFCGQRGIVQSPYLNQLIELFYSTIRSYLPDEIDASESEILPMRFCIRPMTPDGMPIVAQLSAENKNQQVYFVGGTNAGGFVESPVLATILLDLIQGSTSDTSLCHVYRSLRLDRNTLLFNLNSSN</sequence>
<protein>
    <recommendedName>
        <fullName evidence="5">FAD dependent oxidoreductase domain-containing protein</fullName>
    </recommendedName>
</protein>
<dbReference type="InterPro" id="IPR036291">
    <property type="entry name" value="NAD(P)-bd_dom_sf"/>
</dbReference>
<dbReference type="InterPro" id="IPR006076">
    <property type="entry name" value="FAD-dep_OxRdtase"/>
</dbReference>
<name>A0A813TNU6_9BILA</name>
<reference evidence="3" key="1">
    <citation type="submission" date="2021-02" db="EMBL/GenBank/DDBJ databases">
        <authorList>
            <person name="Nowell W R."/>
        </authorList>
    </citation>
    <scope>NUCLEOTIDE SEQUENCE</scope>
</reference>
<dbReference type="Gene3D" id="3.40.50.720">
    <property type="entry name" value="NAD(P)-binding Rossmann-like Domain"/>
    <property type="match status" value="2"/>
</dbReference>
<evidence type="ECO:0000259" key="2">
    <source>
        <dbReference type="Pfam" id="PF03807"/>
    </source>
</evidence>
<evidence type="ECO:0000259" key="1">
    <source>
        <dbReference type="Pfam" id="PF01266"/>
    </source>
</evidence>
<proteinExistence type="predicted"/>
<gene>
    <name evidence="3" type="ORF">JXQ802_LOCUS4756</name>
</gene>
<organism evidence="3 4">
    <name type="scientific">Rotaria sordida</name>
    <dbReference type="NCBI Taxonomy" id="392033"/>
    <lineage>
        <taxon>Eukaryota</taxon>
        <taxon>Metazoa</taxon>
        <taxon>Spiralia</taxon>
        <taxon>Gnathifera</taxon>
        <taxon>Rotifera</taxon>
        <taxon>Eurotatoria</taxon>
        <taxon>Bdelloidea</taxon>
        <taxon>Philodinida</taxon>
        <taxon>Philodinidae</taxon>
        <taxon>Rotaria</taxon>
    </lineage>
</organism>
<dbReference type="GO" id="GO:0005737">
    <property type="term" value="C:cytoplasm"/>
    <property type="evidence" value="ECO:0007669"/>
    <property type="project" value="TreeGrafter"/>
</dbReference>
<dbReference type="Proteomes" id="UP000663870">
    <property type="component" value="Unassembled WGS sequence"/>
</dbReference>